<dbReference type="EMBL" id="PEBV01000038">
    <property type="protein sequence ID" value="PTQ51814.1"/>
    <property type="molecule type" value="Genomic_DNA"/>
</dbReference>
<dbReference type="InterPro" id="IPR029056">
    <property type="entry name" value="Ribokinase-like"/>
</dbReference>
<name>A0A2T5G6K1_HYDSH</name>
<dbReference type="EC" id="2.7.1.50" evidence="4"/>
<dbReference type="UniPathway" id="UPA00060">
    <property type="reaction ID" value="UER00139"/>
</dbReference>
<evidence type="ECO:0000256" key="1">
    <source>
        <dbReference type="ARBA" id="ARBA00001771"/>
    </source>
</evidence>
<evidence type="ECO:0000256" key="5">
    <source>
        <dbReference type="ARBA" id="ARBA00022679"/>
    </source>
</evidence>
<dbReference type="AlphaFoldDB" id="A0A2T5G6K1"/>
<evidence type="ECO:0000256" key="10">
    <source>
        <dbReference type="ARBA" id="ARBA00022842"/>
    </source>
</evidence>
<evidence type="ECO:0000256" key="3">
    <source>
        <dbReference type="ARBA" id="ARBA00004868"/>
    </source>
</evidence>
<dbReference type="GO" id="GO:0009228">
    <property type="term" value="P:thiamine biosynthetic process"/>
    <property type="evidence" value="ECO:0007669"/>
    <property type="project" value="UniProtKB-KW"/>
</dbReference>
<evidence type="ECO:0000256" key="9">
    <source>
        <dbReference type="ARBA" id="ARBA00022840"/>
    </source>
</evidence>
<comment type="catalytic activity">
    <reaction evidence="1">
        <text>5-(2-hydroxyethyl)-4-methylthiazole + ATP = 4-methyl-5-(2-phosphooxyethyl)-thiazole + ADP + H(+)</text>
        <dbReference type="Rhea" id="RHEA:24212"/>
        <dbReference type="ChEBI" id="CHEBI:15378"/>
        <dbReference type="ChEBI" id="CHEBI:17957"/>
        <dbReference type="ChEBI" id="CHEBI:30616"/>
        <dbReference type="ChEBI" id="CHEBI:58296"/>
        <dbReference type="ChEBI" id="CHEBI:456216"/>
        <dbReference type="EC" id="2.7.1.50"/>
    </reaction>
</comment>
<evidence type="ECO:0000256" key="11">
    <source>
        <dbReference type="ARBA" id="ARBA00022977"/>
    </source>
</evidence>
<evidence type="ECO:0000313" key="13">
    <source>
        <dbReference type="Proteomes" id="UP000244180"/>
    </source>
</evidence>
<comment type="pathway">
    <text evidence="3">Cofactor biosynthesis; thiamine diphosphate biosynthesis; 4-methyl-5-(2-phosphoethyl)-thiazole from 5-(2-hydroxyethyl)-4-methylthiazole: step 1/1.</text>
</comment>
<keyword evidence="9" id="KW-0067">ATP-binding</keyword>
<keyword evidence="10" id="KW-0460">Magnesium</keyword>
<evidence type="ECO:0000256" key="7">
    <source>
        <dbReference type="ARBA" id="ARBA00022741"/>
    </source>
</evidence>
<comment type="cofactor">
    <cofactor evidence="2">
        <name>Mg(2+)</name>
        <dbReference type="ChEBI" id="CHEBI:18420"/>
    </cofactor>
</comment>
<keyword evidence="7" id="KW-0547">Nucleotide-binding</keyword>
<dbReference type="Pfam" id="PF02110">
    <property type="entry name" value="HK"/>
    <property type="match status" value="1"/>
</dbReference>
<dbReference type="GO" id="GO:0009229">
    <property type="term" value="P:thiamine diphosphate biosynthetic process"/>
    <property type="evidence" value="ECO:0007669"/>
    <property type="project" value="UniProtKB-UniPathway"/>
</dbReference>
<protein>
    <recommendedName>
        <fullName evidence="4">hydroxyethylthiazole kinase</fullName>
        <ecNumber evidence="4">2.7.1.50</ecNumber>
    </recommendedName>
</protein>
<proteinExistence type="predicted"/>
<keyword evidence="5" id="KW-0808">Transferase</keyword>
<evidence type="ECO:0000256" key="6">
    <source>
        <dbReference type="ARBA" id="ARBA00022723"/>
    </source>
</evidence>
<dbReference type="Gene3D" id="3.40.1190.20">
    <property type="match status" value="1"/>
</dbReference>
<gene>
    <name evidence="12" type="ORF">HSCHL_1151</name>
</gene>
<organism evidence="12 13">
    <name type="scientific">Hydrogenibacillus schlegelii</name>
    <name type="common">Bacillus schlegelii</name>
    <dbReference type="NCBI Taxonomy" id="1484"/>
    <lineage>
        <taxon>Bacteria</taxon>
        <taxon>Bacillati</taxon>
        <taxon>Bacillota</taxon>
        <taxon>Bacilli</taxon>
        <taxon>Bacillales</taxon>
        <taxon>Bacillales Family X. Incertae Sedis</taxon>
        <taxon>Hydrogenibacillus</taxon>
    </lineage>
</organism>
<comment type="caution">
    <text evidence="12">The sequence shown here is derived from an EMBL/GenBank/DDBJ whole genome shotgun (WGS) entry which is preliminary data.</text>
</comment>
<keyword evidence="8" id="KW-0418">Kinase</keyword>
<dbReference type="InterPro" id="IPR000417">
    <property type="entry name" value="Hyethyz_kinase"/>
</dbReference>
<evidence type="ECO:0000256" key="8">
    <source>
        <dbReference type="ARBA" id="ARBA00022777"/>
    </source>
</evidence>
<reference evidence="12 13" key="1">
    <citation type="submission" date="2017-08" db="EMBL/GenBank/DDBJ databases">
        <title>Burning lignite coal seam in the remote Altai Mountains harbors a hydrogen-driven thermophilic microbial community.</title>
        <authorList>
            <person name="Kadnikov V.V."/>
            <person name="Mardanov A.V."/>
            <person name="Ivasenko D."/>
            <person name="Beletsky A.V."/>
            <person name="Karnachuk O.V."/>
            <person name="Ravin N.V."/>
        </authorList>
    </citation>
    <scope>NUCLEOTIDE SEQUENCE [LARGE SCALE GENOMIC DNA]</scope>
    <source>
        <strain evidence="12">AL33</strain>
    </source>
</reference>
<dbReference type="GO" id="GO:0005524">
    <property type="term" value="F:ATP binding"/>
    <property type="evidence" value="ECO:0007669"/>
    <property type="project" value="UniProtKB-KW"/>
</dbReference>
<keyword evidence="6" id="KW-0479">Metal-binding</keyword>
<dbReference type="Proteomes" id="UP000244180">
    <property type="component" value="Unassembled WGS sequence"/>
</dbReference>
<dbReference type="GO" id="GO:0000287">
    <property type="term" value="F:magnesium ion binding"/>
    <property type="evidence" value="ECO:0007669"/>
    <property type="project" value="InterPro"/>
</dbReference>
<dbReference type="PRINTS" id="PR01099">
    <property type="entry name" value="HYETHTZKNASE"/>
</dbReference>
<evidence type="ECO:0000256" key="4">
    <source>
        <dbReference type="ARBA" id="ARBA00012129"/>
    </source>
</evidence>
<keyword evidence="11" id="KW-0784">Thiamine biosynthesis</keyword>
<evidence type="ECO:0000313" key="12">
    <source>
        <dbReference type="EMBL" id="PTQ51814.1"/>
    </source>
</evidence>
<accession>A0A2T5G6K1</accession>
<sequence length="46" mass="5237">MPLTHHRTNLVVMHWTANVTLALGKSPIMTPEPEEFPNITLGQARW</sequence>
<evidence type="ECO:0000256" key="2">
    <source>
        <dbReference type="ARBA" id="ARBA00001946"/>
    </source>
</evidence>
<dbReference type="GO" id="GO:0004417">
    <property type="term" value="F:hydroxyethylthiazole kinase activity"/>
    <property type="evidence" value="ECO:0007669"/>
    <property type="project" value="UniProtKB-EC"/>
</dbReference>